<sequence>MLVKEFLDQRPPQQTKIEEENVTELAQVALACLQASPQARPTMKEVHKELNKSGS</sequence>
<protein>
    <submittedName>
        <fullName evidence="1">Uncharacterized protein</fullName>
    </submittedName>
</protein>
<evidence type="ECO:0000313" key="1">
    <source>
        <dbReference type="EMBL" id="KAF8648268.1"/>
    </source>
</evidence>
<dbReference type="Proteomes" id="UP000636709">
    <property type="component" value="Unassembled WGS sequence"/>
</dbReference>
<dbReference type="EMBL" id="JACEFO010002816">
    <property type="protein sequence ID" value="KAF8648268.1"/>
    <property type="molecule type" value="Genomic_DNA"/>
</dbReference>
<organism evidence="1 2">
    <name type="scientific">Digitaria exilis</name>
    <dbReference type="NCBI Taxonomy" id="1010633"/>
    <lineage>
        <taxon>Eukaryota</taxon>
        <taxon>Viridiplantae</taxon>
        <taxon>Streptophyta</taxon>
        <taxon>Embryophyta</taxon>
        <taxon>Tracheophyta</taxon>
        <taxon>Spermatophyta</taxon>
        <taxon>Magnoliopsida</taxon>
        <taxon>Liliopsida</taxon>
        <taxon>Poales</taxon>
        <taxon>Poaceae</taxon>
        <taxon>PACMAD clade</taxon>
        <taxon>Panicoideae</taxon>
        <taxon>Panicodae</taxon>
        <taxon>Paniceae</taxon>
        <taxon>Anthephorinae</taxon>
        <taxon>Digitaria</taxon>
    </lineage>
</organism>
<dbReference type="AlphaFoldDB" id="A0A835AAN8"/>
<dbReference type="Gene3D" id="1.10.510.10">
    <property type="entry name" value="Transferase(Phosphotransferase) domain 1"/>
    <property type="match status" value="1"/>
</dbReference>
<evidence type="ECO:0000313" key="2">
    <source>
        <dbReference type="Proteomes" id="UP000636709"/>
    </source>
</evidence>
<accession>A0A835AAN8</accession>
<proteinExistence type="predicted"/>
<comment type="caution">
    <text evidence="1">The sequence shown here is derived from an EMBL/GenBank/DDBJ whole genome shotgun (WGS) entry which is preliminary data.</text>
</comment>
<reference evidence="1" key="1">
    <citation type="submission" date="2020-07" db="EMBL/GenBank/DDBJ databases">
        <title>Genome sequence and genetic diversity analysis of an under-domesticated orphan crop, white fonio (Digitaria exilis).</title>
        <authorList>
            <person name="Bennetzen J.L."/>
            <person name="Chen S."/>
            <person name="Ma X."/>
            <person name="Wang X."/>
            <person name="Yssel A.E.J."/>
            <person name="Chaluvadi S.R."/>
            <person name="Johnson M."/>
            <person name="Gangashetty P."/>
            <person name="Hamidou F."/>
            <person name="Sanogo M.D."/>
            <person name="Zwaenepoel A."/>
            <person name="Wallace J."/>
            <person name="Van De Peer Y."/>
            <person name="Van Deynze A."/>
        </authorList>
    </citation>
    <scope>NUCLEOTIDE SEQUENCE</scope>
    <source>
        <tissue evidence="1">Leaves</tissue>
    </source>
</reference>
<name>A0A835AAN8_9POAL</name>
<keyword evidence="2" id="KW-1185">Reference proteome</keyword>
<gene>
    <name evidence="1" type="ORF">HU200_064842</name>
</gene>